<protein>
    <submittedName>
        <fullName evidence="5">Autophagy protein 13</fullName>
    </submittedName>
</protein>
<reference evidence="5 6" key="1">
    <citation type="journal article" date="2018" name="J. Allergy Clin. Immunol.">
        <title>High-quality assembly of Dermatophagoides pteronyssinus genome and transcriptome reveals a wide range of novel allergens.</title>
        <authorList>
            <person name="Liu X.Y."/>
            <person name="Yang K.Y."/>
            <person name="Wang M.Q."/>
            <person name="Kwok J.S."/>
            <person name="Zeng X."/>
            <person name="Yang Z."/>
            <person name="Xiao X.J."/>
            <person name="Lau C.P."/>
            <person name="Li Y."/>
            <person name="Huang Z.M."/>
            <person name="Ba J.G."/>
            <person name="Yim A.K."/>
            <person name="Ouyang C.Y."/>
            <person name="Ngai S.M."/>
            <person name="Chan T.F."/>
            <person name="Leung E.L."/>
            <person name="Liu L."/>
            <person name="Liu Z.G."/>
            <person name="Tsui S.K."/>
        </authorList>
    </citation>
    <scope>NUCLEOTIDE SEQUENCE [LARGE SCALE GENOMIC DNA]</scope>
    <source>
        <strain evidence="5">Derp</strain>
    </source>
</reference>
<organism evidence="5 6">
    <name type="scientific">Dermatophagoides pteronyssinus</name>
    <name type="common">European house dust mite</name>
    <dbReference type="NCBI Taxonomy" id="6956"/>
    <lineage>
        <taxon>Eukaryota</taxon>
        <taxon>Metazoa</taxon>
        <taxon>Ecdysozoa</taxon>
        <taxon>Arthropoda</taxon>
        <taxon>Chelicerata</taxon>
        <taxon>Arachnida</taxon>
        <taxon>Acari</taxon>
        <taxon>Acariformes</taxon>
        <taxon>Sarcoptiformes</taxon>
        <taxon>Astigmata</taxon>
        <taxon>Psoroptidia</taxon>
        <taxon>Analgoidea</taxon>
        <taxon>Pyroglyphidae</taxon>
        <taxon>Dermatophagoidinae</taxon>
        <taxon>Dermatophagoides</taxon>
    </lineage>
</organism>
<evidence type="ECO:0000313" key="6">
    <source>
        <dbReference type="Proteomes" id="UP000887458"/>
    </source>
</evidence>
<reference evidence="5 6" key="2">
    <citation type="journal article" date="2022" name="Mol. Biol. Evol.">
        <title>Comparative Genomics Reveals Insights into the Divergent Evolution of Astigmatic Mites and Household Pest Adaptations.</title>
        <authorList>
            <person name="Xiong Q."/>
            <person name="Wan A.T."/>
            <person name="Liu X."/>
            <person name="Fung C.S."/>
            <person name="Xiao X."/>
            <person name="Malainual N."/>
            <person name="Hou J."/>
            <person name="Wang L."/>
            <person name="Wang M."/>
            <person name="Yang K.Y."/>
            <person name="Cui Y."/>
            <person name="Leung E.L."/>
            <person name="Nong W."/>
            <person name="Shin S.K."/>
            <person name="Au S.W."/>
            <person name="Jeong K.Y."/>
            <person name="Chew F.T."/>
            <person name="Hui J.H."/>
            <person name="Leung T.F."/>
            <person name="Tungtrongchitr A."/>
            <person name="Zhong N."/>
            <person name="Liu Z."/>
            <person name="Tsui S.K."/>
        </authorList>
    </citation>
    <scope>NUCLEOTIDE SEQUENCE [LARGE SCALE GENOMIC DNA]</scope>
    <source>
        <strain evidence="5">Derp</strain>
    </source>
</reference>
<evidence type="ECO:0000256" key="4">
    <source>
        <dbReference type="SAM" id="MobiDB-lite"/>
    </source>
</evidence>
<gene>
    <name evidence="5" type="primary">ATG13</name>
    <name evidence="5" type="ORF">DERP_004158</name>
</gene>
<dbReference type="PANTHER" id="PTHR13430">
    <property type="match status" value="1"/>
</dbReference>
<evidence type="ECO:0000256" key="2">
    <source>
        <dbReference type="ARBA" id="ARBA00007341"/>
    </source>
</evidence>
<dbReference type="InterPro" id="IPR036570">
    <property type="entry name" value="HORMA_dom_sf"/>
</dbReference>
<feature type="compositionally biased region" description="Low complexity" evidence="4">
    <location>
        <begin position="331"/>
        <end position="364"/>
    </location>
</feature>
<comment type="subcellular location">
    <subcellularLocation>
        <location evidence="1">Preautophagosomal structure</location>
    </subcellularLocation>
</comment>
<keyword evidence="6" id="KW-1185">Reference proteome</keyword>
<dbReference type="PANTHER" id="PTHR13430:SF4">
    <property type="entry name" value="AUTOPHAGY-RELATED PROTEIN 13"/>
    <property type="match status" value="1"/>
</dbReference>
<evidence type="ECO:0000256" key="1">
    <source>
        <dbReference type="ARBA" id="ARBA00004329"/>
    </source>
</evidence>
<name>A0ABQ8J8D9_DERPT</name>
<accession>A0ABQ8J8D9</accession>
<dbReference type="EMBL" id="NJHN03000062">
    <property type="protein sequence ID" value="KAH9418832.1"/>
    <property type="molecule type" value="Genomic_DNA"/>
</dbReference>
<dbReference type="Proteomes" id="UP000887458">
    <property type="component" value="Unassembled WGS sequence"/>
</dbReference>
<dbReference type="InterPro" id="IPR040182">
    <property type="entry name" value="ATG13"/>
</dbReference>
<feature type="region of interest" description="Disordered" evidence="4">
    <location>
        <begin position="323"/>
        <end position="364"/>
    </location>
</feature>
<evidence type="ECO:0000313" key="5">
    <source>
        <dbReference type="EMBL" id="KAH9418832.1"/>
    </source>
</evidence>
<dbReference type="Gene3D" id="3.30.900.10">
    <property type="entry name" value="HORMA domain"/>
    <property type="match status" value="1"/>
</dbReference>
<evidence type="ECO:0000256" key="3">
    <source>
        <dbReference type="ARBA" id="ARBA00023006"/>
    </source>
</evidence>
<comment type="similarity">
    <text evidence="2">Belongs to the ATG13 family. Metazoan subfamily.</text>
</comment>
<proteinExistence type="inferred from homology"/>
<comment type="caution">
    <text evidence="5">The sequence shown here is derived from an EMBL/GenBank/DDBJ whole genome shotgun (WGS) entry which is preliminary data.</text>
</comment>
<keyword evidence="3" id="KW-0072">Autophagy</keyword>
<sequence length="455" mass="52282">MSLKDIDKFISQFVHKCTQVIVQSRLGNSQRTKTKCNPNGKDWFNLDIVDIKDVYENAQKCLKHMSCGQQMFFVQKEWKICCEILLKNADNISITLEYWIFSNHPLINEKDFEQKRMDEFSQKVYEIFIRMSNMIKSLIVLTRSTPAYRLSSKGQSADSYVICYRIYPLMKDNADFIHRLTDQTRHYSPLKTIGVIRSDVNELSLSFIYRIDMNVTSESEIENLTQLNETAKNNNDNNQYFDDEEEDNYIVNANKQLSTEDDEIQLSMKDDHFKIDLTNEPLDMFDIIKPLNPAFASKDLNNFETDYTVPFSSLLSMSKEIEPMKNIDEPQTTTTTTTTTPKSSPSSNPIKIPSSKIKSQSIKSPTSQQIYSTSNESFVFVELNAPFASEESLLQSFFNGPSPTFIQQSNDSDSMNDMDELSIQLAELESAATQIDSFVESICVTNENEDLKLET</sequence>